<organism evidence="6 7">
    <name type="scientific">Saccharomycodes ludwigii</name>
    <dbReference type="NCBI Taxonomy" id="36035"/>
    <lineage>
        <taxon>Eukaryota</taxon>
        <taxon>Fungi</taxon>
        <taxon>Dikarya</taxon>
        <taxon>Ascomycota</taxon>
        <taxon>Saccharomycotina</taxon>
        <taxon>Saccharomycetes</taxon>
        <taxon>Saccharomycodales</taxon>
        <taxon>Saccharomycodaceae</taxon>
        <taxon>Saccharomycodes</taxon>
    </lineage>
</organism>
<dbReference type="Pfam" id="PF03152">
    <property type="entry name" value="UFD1_N1"/>
    <property type="match status" value="1"/>
</dbReference>
<protein>
    <submittedName>
        <fullName evidence="6">Related to Ubiquitin fusion degradation protein 1</fullName>
    </submittedName>
</protein>
<dbReference type="Gene3D" id="3.10.330.10">
    <property type="match status" value="1"/>
</dbReference>
<accession>A0A376B146</accession>
<sequence>MFSSFGRFDMQPFASLPQQFQDFFRCYPIDAMQGNKSDYNYGGKIFLPPSALNKLSMLNVRYPMLFELESPDSKRKTHSGVLEFIAEEGRVYLPNWMMDVLGVHTGSLLLISSTDLPLGNFVKLEPQSTDFLDISDPKAVLENSLRNFSTLTMDDIIDIKYNNKIYRIKVLEVKPENESHGICVLETDLVTDFAPPVGYVEPDYKKLQEEERIKKQNMKPKAPSIGSMSRRIGYAEQLNSSSSTHFSGEGQKLSGKIMNVPTKVLENEVKLSLDKQPAPLNLPDGQLFFGFPFIPPKKDDDDDDEGDGHGTKLVNFQGEGQSLRKAAKRKGRKEHTGSKSKATKSPEIIEID</sequence>
<evidence type="ECO:0000256" key="2">
    <source>
        <dbReference type="ARBA" id="ARBA00022786"/>
    </source>
</evidence>
<keyword evidence="2" id="KW-0833">Ubl conjugation pathway</keyword>
<keyword evidence="7" id="KW-1185">Reference proteome</keyword>
<name>A0A376B146_9ASCO</name>
<evidence type="ECO:0000259" key="4">
    <source>
        <dbReference type="Pfam" id="PF03152"/>
    </source>
</evidence>
<dbReference type="InterPro" id="IPR055417">
    <property type="entry name" value="UFD1_N1"/>
</dbReference>
<evidence type="ECO:0000256" key="1">
    <source>
        <dbReference type="ARBA" id="ARBA00006043"/>
    </source>
</evidence>
<gene>
    <name evidence="6" type="ORF">SCODWIG_00169</name>
</gene>
<evidence type="ECO:0000313" key="6">
    <source>
        <dbReference type="EMBL" id="SSD58408.1"/>
    </source>
</evidence>
<feature type="region of interest" description="Disordered" evidence="3">
    <location>
        <begin position="291"/>
        <end position="352"/>
    </location>
</feature>
<evidence type="ECO:0000259" key="5">
    <source>
        <dbReference type="Pfam" id="PF24842"/>
    </source>
</evidence>
<dbReference type="InterPro" id="IPR055418">
    <property type="entry name" value="UFD1_N2"/>
</dbReference>
<evidence type="ECO:0000313" key="7">
    <source>
        <dbReference type="Proteomes" id="UP000262825"/>
    </source>
</evidence>
<dbReference type="InterPro" id="IPR042299">
    <property type="entry name" value="Ufd1-like_Nn"/>
</dbReference>
<dbReference type="EMBL" id="UFAJ01000011">
    <property type="protein sequence ID" value="SSD58408.1"/>
    <property type="molecule type" value="Genomic_DNA"/>
</dbReference>
<dbReference type="GO" id="GO:0006511">
    <property type="term" value="P:ubiquitin-dependent protein catabolic process"/>
    <property type="evidence" value="ECO:0007669"/>
    <property type="project" value="InterPro"/>
</dbReference>
<dbReference type="GO" id="GO:0034098">
    <property type="term" value="C:VCP-NPL4-UFD1 AAA ATPase complex"/>
    <property type="evidence" value="ECO:0007669"/>
    <property type="project" value="TreeGrafter"/>
</dbReference>
<dbReference type="OrthoDB" id="422728at2759"/>
<dbReference type="Gene3D" id="2.40.40.50">
    <property type="entry name" value="Ubiquitin fusion degradation protein UFD1, N-terminal domain"/>
    <property type="match status" value="1"/>
</dbReference>
<evidence type="ECO:0000256" key="3">
    <source>
        <dbReference type="SAM" id="MobiDB-lite"/>
    </source>
</evidence>
<dbReference type="PANTHER" id="PTHR12555:SF13">
    <property type="entry name" value="UBIQUITIN RECOGNITION FACTOR IN ER-ASSOCIATED DEGRADATION PROTEIN 1"/>
    <property type="match status" value="1"/>
</dbReference>
<feature type="domain" description="Ubiquitin fusion degradation protein UFD1 N-terminal subdomain 1" evidence="4">
    <location>
        <begin position="20"/>
        <end position="117"/>
    </location>
</feature>
<dbReference type="InterPro" id="IPR004854">
    <property type="entry name" value="Ufd1-like"/>
</dbReference>
<dbReference type="GO" id="GO:0031593">
    <property type="term" value="F:polyubiquitin modification-dependent protein binding"/>
    <property type="evidence" value="ECO:0007669"/>
    <property type="project" value="TreeGrafter"/>
</dbReference>
<dbReference type="Proteomes" id="UP000262825">
    <property type="component" value="Unassembled WGS sequence"/>
</dbReference>
<proteinExistence type="inferred from homology"/>
<comment type="similarity">
    <text evidence="1">Belongs to the UFD1 family.</text>
</comment>
<dbReference type="AlphaFoldDB" id="A0A376B146"/>
<feature type="domain" description="Ubiquitin fusion degradation protein UFD1 N-terminal subdomain 2" evidence="5">
    <location>
        <begin position="119"/>
        <end position="196"/>
    </location>
</feature>
<dbReference type="GO" id="GO:0036503">
    <property type="term" value="P:ERAD pathway"/>
    <property type="evidence" value="ECO:0007669"/>
    <property type="project" value="TreeGrafter"/>
</dbReference>
<dbReference type="VEuPathDB" id="FungiDB:SCODWIG_00169"/>
<reference evidence="7" key="1">
    <citation type="submission" date="2018-06" db="EMBL/GenBank/DDBJ databases">
        <authorList>
            <person name="Guldener U."/>
        </authorList>
    </citation>
    <scope>NUCLEOTIDE SEQUENCE [LARGE SCALE GENOMIC DNA]</scope>
    <source>
        <strain evidence="7">UTAD17</strain>
    </source>
</reference>
<dbReference type="Pfam" id="PF24842">
    <property type="entry name" value="UFD1_N2"/>
    <property type="match status" value="1"/>
</dbReference>
<dbReference type="PANTHER" id="PTHR12555">
    <property type="entry name" value="UBIQUITIN FUSION DEGRADATON PROTEIN 1"/>
    <property type="match status" value="1"/>
</dbReference>